<accession>A0A9W8BCX4</accession>
<dbReference type="GO" id="GO:0016020">
    <property type="term" value="C:membrane"/>
    <property type="evidence" value="ECO:0007669"/>
    <property type="project" value="UniProtKB-SubCell"/>
</dbReference>
<dbReference type="InterPro" id="IPR036259">
    <property type="entry name" value="MFS_trans_sf"/>
</dbReference>
<evidence type="ECO:0000259" key="4">
    <source>
        <dbReference type="PROSITE" id="PS50850"/>
    </source>
</evidence>
<feature type="transmembrane region" description="Helical" evidence="3">
    <location>
        <begin position="155"/>
        <end position="177"/>
    </location>
</feature>
<evidence type="ECO:0000313" key="5">
    <source>
        <dbReference type="EMBL" id="KAJ1984454.1"/>
    </source>
</evidence>
<dbReference type="InterPro" id="IPR050327">
    <property type="entry name" value="Proton-linked_MCT"/>
</dbReference>
<keyword evidence="6" id="KW-1185">Reference proteome</keyword>
<dbReference type="Pfam" id="PF07690">
    <property type="entry name" value="MFS_1"/>
    <property type="match status" value="1"/>
</dbReference>
<feature type="transmembrane region" description="Helical" evidence="3">
    <location>
        <begin position="51"/>
        <end position="78"/>
    </location>
</feature>
<feature type="transmembrane region" description="Helical" evidence="3">
    <location>
        <begin position="427"/>
        <end position="450"/>
    </location>
</feature>
<protein>
    <recommendedName>
        <fullName evidence="4">Major facilitator superfamily (MFS) profile domain-containing protein</fullName>
    </recommendedName>
</protein>
<keyword evidence="3" id="KW-0472">Membrane</keyword>
<comment type="caution">
    <text evidence="5">The sequence shown here is derived from an EMBL/GenBank/DDBJ whole genome shotgun (WGS) entry which is preliminary data.</text>
</comment>
<keyword evidence="3" id="KW-1133">Transmembrane helix</keyword>
<name>A0A9W8BCX4_9FUNG</name>
<dbReference type="InterPro" id="IPR020846">
    <property type="entry name" value="MFS_dom"/>
</dbReference>
<feature type="transmembrane region" description="Helical" evidence="3">
    <location>
        <begin position="366"/>
        <end position="384"/>
    </location>
</feature>
<dbReference type="OrthoDB" id="410267at2759"/>
<reference evidence="5" key="1">
    <citation type="submission" date="2022-07" db="EMBL/GenBank/DDBJ databases">
        <title>Phylogenomic reconstructions and comparative analyses of Kickxellomycotina fungi.</title>
        <authorList>
            <person name="Reynolds N.K."/>
            <person name="Stajich J.E."/>
            <person name="Barry K."/>
            <person name="Grigoriev I.V."/>
            <person name="Crous P."/>
            <person name="Smith M.E."/>
        </authorList>
    </citation>
    <scope>NUCLEOTIDE SEQUENCE</scope>
    <source>
        <strain evidence="5">RSA 567</strain>
    </source>
</reference>
<dbReference type="SUPFAM" id="SSF103473">
    <property type="entry name" value="MFS general substrate transporter"/>
    <property type="match status" value="1"/>
</dbReference>
<dbReference type="EMBL" id="JANBQB010000019">
    <property type="protein sequence ID" value="KAJ1984454.1"/>
    <property type="molecule type" value="Genomic_DNA"/>
</dbReference>
<evidence type="ECO:0000256" key="1">
    <source>
        <dbReference type="ARBA" id="ARBA00004141"/>
    </source>
</evidence>
<dbReference type="PANTHER" id="PTHR11360">
    <property type="entry name" value="MONOCARBOXYLATE TRANSPORTER"/>
    <property type="match status" value="1"/>
</dbReference>
<dbReference type="Proteomes" id="UP001151582">
    <property type="component" value="Unassembled WGS sequence"/>
</dbReference>
<dbReference type="CDD" id="cd17353">
    <property type="entry name" value="MFS_OFA_like"/>
    <property type="match status" value="1"/>
</dbReference>
<dbReference type="PANTHER" id="PTHR11360:SF317">
    <property type="entry name" value="MAJOR FACILITATOR SUPERFAMILY (MFS) PROFILE DOMAIN-CONTAINING PROTEIN-RELATED"/>
    <property type="match status" value="1"/>
</dbReference>
<gene>
    <name evidence="5" type="ORF">H4R34_000659</name>
</gene>
<feature type="transmembrane region" description="Helical" evidence="3">
    <location>
        <begin position="335"/>
        <end position="354"/>
    </location>
</feature>
<feature type="transmembrane region" description="Helical" evidence="3">
    <location>
        <begin position="129"/>
        <end position="149"/>
    </location>
</feature>
<evidence type="ECO:0000256" key="3">
    <source>
        <dbReference type="SAM" id="Phobius"/>
    </source>
</evidence>
<evidence type="ECO:0000313" key="6">
    <source>
        <dbReference type="Proteomes" id="UP001151582"/>
    </source>
</evidence>
<organism evidence="5 6">
    <name type="scientific">Dimargaris verticillata</name>
    <dbReference type="NCBI Taxonomy" id="2761393"/>
    <lineage>
        <taxon>Eukaryota</taxon>
        <taxon>Fungi</taxon>
        <taxon>Fungi incertae sedis</taxon>
        <taxon>Zoopagomycota</taxon>
        <taxon>Kickxellomycotina</taxon>
        <taxon>Dimargaritomycetes</taxon>
        <taxon>Dimargaritales</taxon>
        <taxon>Dimargaritaceae</taxon>
        <taxon>Dimargaris</taxon>
    </lineage>
</organism>
<sequence>MADEKNELATSEGTTFYQTKKSRNFVKRFIQWHYRDQPYVRSEKKLESEKYLFWCIPFNRWMLLPIAVLLQFCCGSLYAWSVYNKPLDKAVNGSETAGLAPITFYVAVGVFGLSSAINGPFLERYGPQLGSVIATIFVFAGHLLTALAVHTKQMWLVYVGYGVIGGFGLGFCYISPVSALQKWFPDHRGLASGFAVCGFGAGSIAFGQIPLPLIRELGVPLTFIIMGCIYFVIMMPCAYSLRVPPPGYTVNGMDVYRQKVATTDAEIEAGDKDGFDSLDGKPKEPTIMMTLIESLTSRDYALLYLMFFANSLFGLVVMSRLSNMVVDVFGKSQNVASQIVSANGGFNLAGRLFFSTVSDYVGRKNCFLFTLVCQCVFIGALPTVMENGQYGVFLFMIWIITACYGAGFGVIPAFLTDMFGPKNIGACHGIILTAWAIAGVAGGLIFTAIYDDMIEGDYAPTDAWPYALNFYWILAVAILGFFISLFVRVTLRDRLLPAVAGQIVRMRLFGRSVRLVNDHGLRVELLSKKQEDAEWEQYAYERQAAQGDDKPNEPNY</sequence>
<dbReference type="GO" id="GO:0022857">
    <property type="term" value="F:transmembrane transporter activity"/>
    <property type="evidence" value="ECO:0007669"/>
    <property type="project" value="InterPro"/>
</dbReference>
<feature type="transmembrane region" description="Helical" evidence="3">
    <location>
        <begin position="98"/>
        <end position="117"/>
    </location>
</feature>
<dbReference type="PROSITE" id="PS50850">
    <property type="entry name" value="MFS"/>
    <property type="match status" value="1"/>
</dbReference>
<proteinExistence type="inferred from homology"/>
<dbReference type="InterPro" id="IPR011701">
    <property type="entry name" value="MFS"/>
</dbReference>
<comment type="similarity">
    <text evidence="2">Belongs to the major facilitator superfamily. Monocarboxylate porter (TC 2.A.1.13) family.</text>
</comment>
<feature type="transmembrane region" description="Helical" evidence="3">
    <location>
        <begin position="301"/>
        <end position="323"/>
    </location>
</feature>
<dbReference type="AlphaFoldDB" id="A0A9W8BCX4"/>
<feature type="transmembrane region" description="Helical" evidence="3">
    <location>
        <begin position="189"/>
        <end position="211"/>
    </location>
</feature>
<feature type="transmembrane region" description="Helical" evidence="3">
    <location>
        <begin position="470"/>
        <end position="487"/>
    </location>
</feature>
<keyword evidence="3" id="KW-0812">Transmembrane</keyword>
<evidence type="ECO:0000256" key="2">
    <source>
        <dbReference type="ARBA" id="ARBA00006727"/>
    </source>
</evidence>
<comment type="subcellular location">
    <subcellularLocation>
        <location evidence="1">Membrane</location>
        <topology evidence="1">Multi-pass membrane protein</topology>
    </subcellularLocation>
</comment>
<feature type="transmembrane region" description="Helical" evidence="3">
    <location>
        <begin position="217"/>
        <end position="239"/>
    </location>
</feature>
<dbReference type="Gene3D" id="1.20.1250.20">
    <property type="entry name" value="MFS general substrate transporter like domains"/>
    <property type="match status" value="2"/>
</dbReference>
<feature type="domain" description="Major facilitator superfamily (MFS) profile" evidence="4">
    <location>
        <begin position="60"/>
        <end position="492"/>
    </location>
</feature>
<feature type="transmembrane region" description="Helical" evidence="3">
    <location>
        <begin position="390"/>
        <end position="415"/>
    </location>
</feature>